<keyword evidence="3" id="KW-1185">Reference proteome</keyword>
<evidence type="ECO:0000256" key="1">
    <source>
        <dbReference type="SAM" id="SignalP"/>
    </source>
</evidence>
<organism evidence="2 3">
    <name type="scientific">Diaporthe eres</name>
    <name type="common">Phomopsis oblonga</name>
    <dbReference type="NCBI Taxonomy" id="83184"/>
    <lineage>
        <taxon>Eukaryota</taxon>
        <taxon>Fungi</taxon>
        <taxon>Dikarya</taxon>
        <taxon>Ascomycota</taxon>
        <taxon>Pezizomycotina</taxon>
        <taxon>Sordariomycetes</taxon>
        <taxon>Sordariomycetidae</taxon>
        <taxon>Diaporthales</taxon>
        <taxon>Diaporthaceae</taxon>
        <taxon>Diaporthe</taxon>
        <taxon>Diaporthe eres species complex</taxon>
    </lineage>
</organism>
<sequence length="136" mass="14823">MKHGSSSIALFVIAFLSVSAAPIEEILPAFEKEPLERVPLLVRDDDLSIRDDTEVTETGSWEYGAPEETIEAPAENTELQAIAGEPSQFDERAVLPHECAPVAVPVPVAVPHHDDDDDATKAVPKVVERMPLIKMD</sequence>
<proteinExistence type="predicted"/>
<comment type="caution">
    <text evidence="2">The sequence shown here is derived from an EMBL/GenBank/DDBJ whole genome shotgun (WGS) entry which is preliminary data.</text>
</comment>
<evidence type="ECO:0000313" key="2">
    <source>
        <dbReference type="EMBL" id="KAK7728430.1"/>
    </source>
</evidence>
<gene>
    <name evidence="2" type="ORF">SLS63_006659</name>
</gene>
<keyword evidence="1" id="KW-0732">Signal</keyword>
<feature type="chain" id="PRO_5046026805" description="Secreted protein" evidence="1">
    <location>
        <begin position="21"/>
        <end position="136"/>
    </location>
</feature>
<reference evidence="2 3" key="1">
    <citation type="submission" date="2024-02" db="EMBL/GenBank/DDBJ databases">
        <title>De novo assembly and annotation of 12 fungi associated with fruit tree decline syndrome in Ontario, Canada.</title>
        <authorList>
            <person name="Sulman M."/>
            <person name="Ellouze W."/>
            <person name="Ilyukhin E."/>
        </authorList>
    </citation>
    <scope>NUCLEOTIDE SEQUENCE [LARGE SCALE GENOMIC DNA]</scope>
    <source>
        <strain evidence="2 3">M169</strain>
    </source>
</reference>
<feature type="signal peptide" evidence="1">
    <location>
        <begin position="1"/>
        <end position="20"/>
    </location>
</feature>
<accession>A0ABR1P7Q1</accession>
<evidence type="ECO:0008006" key="4">
    <source>
        <dbReference type="Google" id="ProtNLM"/>
    </source>
</evidence>
<protein>
    <recommendedName>
        <fullName evidence="4">Secreted protein</fullName>
    </recommendedName>
</protein>
<dbReference type="Proteomes" id="UP001430848">
    <property type="component" value="Unassembled WGS sequence"/>
</dbReference>
<dbReference type="EMBL" id="JAKNSF020000033">
    <property type="protein sequence ID" value="KAK7728430.1"/>
    <property type="molecule type" value="Genomic_DNA"/>
</dbReference>
<evidence type="ECO:0000313" key="3">
    <source>
        <dbReference type="Proteomes" id="UP001430848"/>
    </source>
</evidence>
<name>A0ABR1P7Q1_DIAER</name>